<dbReference type="PROSITE" id="PS51257">
    <property type="entry name" value="PROKAR_LIPOPROTEIN"/>
    <property type="match status" value="1"/>
</dbReference>
<keyword evidence="3" id="KW-1185">Reference proteome</keyword>
<name>A0A9P0BRR2_CHRIL</name>
<gene>
    <name evidence="2" type="ORF">CINC_LOCUS6069</name>
</gene>
<feature type="chain" id="PRO_5040319996" evidence="1">
    <location>
        <begin position="17"/>
        <end position="327"/>
    </location>
</feature>
<dbReference type="OrthoDB" id="6042561at2759"/>
<reference evidence="2" key="1">
    <citation type="submission" date="2021-12" db="EMBL/GenBank/DDBJ databases">
        <authorList>
            <person name="King R."/>
        </authorList>
    </citation>
    <scope>NUCLEOTIDE SEQUENCE</scope>
</reference>
<evidence type="ECO:0000313" key="2">
    <source>
        <dbReference type="EMBL" id="CAH0594070.1"/>
    </source>
</evidence>
<feature type="signal peptide" evidence="1">
    <location>
        <begin position="1"/>
        <end position="16"/>
    </location>
</feature>
<dbReference type="Proteomes" id="UP001154114">
    <property type="component" value="Chromosome 20"/>
</dbReference>
<dbReference type="EMBL" id="LR824023">
    <property type="protein sequence ID" value="CAH0594070.1"/>
    <property type="molecule type" value="Genomic_DNA"/>
</dbReference>
<proteinExistence type="predicted"/>
<accession>A0A9P0BRR2</accession>
<dbReference type="AlphaFoldDB" id="A0A9P0BRR2"/>
<keyword evidence="1" id="KW-0732">Signal</keyword>
<sequence>MEKIILVLSLVAAACSIQYDGLRVKFGWSDALADMEYFFSIPRTISEVETEGWTRTERPPGPLPELRMYCPPGRTVCPLYDTAGFVAGLMIALPVDEYDSPPVKPEKKFVKWSAPASEGEPARDYWTATQYFVSEDYVFSIESLKAGAGPTLESGATLQDGGVWVAGHDGRLMRIPSTEAELNSTAFKKQNCIPNMGTHYYYNMTRDLNCEDLLPWFALTTQGDLVGTGFQVIGKVPKPKHRDWFEKFENLRQGVKVAMPHSPDCLGEWADKYGLISMHIYFVKDPWNIKCWAGDSIQPAPTIDRLLLNGYRFASKISDEMYKLFSG</sequence>
<evidence type="ECO:0000256" key="1">
    <source>
        <dbReference type="SAM" id="SignalP"/>
    </source>
</evidence>
<organism evidence="2 3">
    <name type="scientific">Chrysodeixis includens</name>
    <name type="common">Soybean looper</name>
    <name type="synonym">Pseudoplusia includens</name>
    <dbReference type="NCBI Taxonomy" id="689277"/>
    <lineage>
        <taxon>Eukaryota</taxon>
        <taxon>Metazoa</taxon>
        <taxon>Ecdysozoa</taxon>
        <taxon>Arthropoda</taxon>
        <taxon>Hexapoda</taxon>
        <taxon>Insecta</taxon>
        <taxon>Pterygota</taxon>
        <taxon>Neoptera</taxon>
        <taxon>Endopterygota</taxon>
        <taxon>Lepidoptera</taxon>
        <taxon>Glossata</taxon>
        <taxon>Ditrysia</taxon>
        <taxon>Noctuoidea</taxon>
        <taxon>Noctuidae</taxon>
        <taxon>Plusiinae</taxon>
        <taxon>Chrysodeixis</taxon>
    </lineage>
</organism>
<evidence type="ECO:0000313" key="3">
    <source>
        <dbReference type="Proteomes" id="UP001154114"/>
    </source>
</evidence>
<protein>
    <submittedName>
        <fullName evidence="2">Uncharacterized protein</fullName>
    </submittedName>
</protein>